<evidence type="ECO:0000256" key="1">
    <source>
        <dbReference type="SAM" id="MobiDB-lite"/>
    </source>
</evidence>
<reference evidence="2" key="1">
    <citation type="journal article" date="2013" name="Nature">
        <title>Draft genome of the wheat A-genome progenitor Triticum urartu.</title>
        <authorList>
            <person name="Ling H.Q."/>
            <person name="Zhao S."/>
            <person name="Liu D."/>
            <person name="Wang J."/>
            <person name="Sun H."/>
            <person name="Zhang C."/>
            <person name="Fan H."/>
            <person name="Li D."/>
            <person name="Dong L."/>
            <person name="Tao Y."/>
            <person name="Gao C."/>
            <person name="Wu H."/>
            <person name="Li Y."/>
            <person name="Cui Y."/>
            <person name="Guo X."/>
            <person name="Zheng S."/>
            <person name="Wang B."/>
            <person name="Yu K."/>
            <person name="Liang Q."/>
            <person name="Yang W."/>
            <person name="Lou X."/>
            <person name="Chen J."/>
            <person name="Feng M."/>
            <person name="Jian J."/>
            <person name="Zhang X."/>
            <person name="Luo G."/>
            <person name="Jiang Y."/>
            <person name="Liu J."/>
            <person name="Wang Z."/>
            <person name="Sha Y."/>
            <person name="Zhang B."/>
            <person name="Wu H."/>
            <person name="Tang D."/>
            <person name="Shen Q."/>
            <person name="Xue P."/>
            <person name="Zou S."/>
            <person name="Wang X."/>
            <person name="Liu X."/>
            <person name="Wang F."/>
            <person name="Yang Y."/>
            <person name="An X."/>
            <person name="Dong Z."/>
            <person name="Zhang K."/>
            <person name="Zhang X."/>
            <person name="Luo M.C."/>
            <person name="Dvorak J."/>
            <person name="Tong Y."/>
            <person name="Wang J."/>
            <person name="Yang H."/>
            <person name="Li Z."/>
            <person name="Wang D."/>
            <person name="Zhang A."/>
            <person name="Wang J."/>
        </authorList>
    </citation>
    <scope>NUCLEOTIDE SEQUENCE</scope>
</reference>
<gene>
    <name evidence="2" type="ORF">TRIUR3_35086</name>
</gene>
<name>M7YSM1_TRIUA</name>
<organism evidence="2">
    <name type="scientific">Triticum urartu</name>
    <name type="common">Red wild einkorn</name>
    <name type="synonym">Crithodium urartu</name>
    <dbReference type="NCBI Taxonomy" id="4572"/>
    <lineage>
        <taxon>Eukaryota</taxon>
        <taxon>Viridiplantae</taxon>
        <taxon>Streptophyta</taxon>
        <taxon>Embryophyta</taxon>
        <taxon>Tracheophyta</taxon>
        <taxon>Spermatophyta</taxon>
        <taxon>Magnoliopsida</taxon>
        <taxon>Liliopsida</taxon>
        <taxon>Poales</taxon>
        <taxon>Poaceae</taxon>
        <taxon>BOP clade</taxon>
        <taxon>Pooideae</taxon>
        <taxon>Triticodae</taxon>
        <taxon>Triticeae</taxon>
        <taxon>Triticinae</taxon>
        <taxon>Triticum</taxon>
    </lineage>
</organism>
<sequence length="52" mass="5529">MREAVGRREEALHAVVVQLAGGARCGRPWEGGRRRRQMGRKAGEEKGGGAAG</sequence>
<dbReference type="EMBL" id="KD230810">
    <property type="protein sequence ID" value="EMS50477.1"/>
    <property type="molecule type" value="Genomic_DNA"/>
</dbReference>
<accession>M7YSM1</accession>
<feature type="region of interest" description="Disordered" evidence="1">
    <location>
        <begin position="28"/>
        <end position="52"/>
    </location>
</feature>
<proteinExistence type="predicted"/>
<protein>
    <submittedName>
        <fullName evidence="2">Uncharacterized protein</fullName>
    </submittedName>
</protein>
<feature type="compositionally biased region" description="Basic and acidic residues" evidence="1">
    <location>
        <begin position="41"/>
        <end position="52"/>
    </location>
</feature>
<evidence type="ECO:0000313" key="2">
    <source>
        <dbReference type="EMBL" id="EMS50477.1"/>
    </source>
</evidence>
<dbReference type="AlphaFoldDB" id="M7YSM1"/>